<evidence type="ECO:0000256" key="11">
    <source>
        <dbReference type="ARBA" id="ARBA00060651"/>
    </source>
</evidence>
<dbReference type="InterPro" id="IPR050194">
    <property type="entry name" value="Glycosyltransferase_grp1"/>
</dbReference>
<dbReference type="RefSeq" id="WP_018020847.1">
    <property type="nucleotide sequence ID" value="NZ_AQUX01000001.1"/>
</dbReference>
<dbReference type="InterPro" id="IPR001296">
    <property type="entry name" value="Glyco_trans_1"/>
</dbReference>
<dbReference type="PANTHER" id="PTHR45947">
    <property type="entry name" value="SULFOQUINOVOSYL TRANSFERASE SQD2"/>
    <property type="match status" value="1"/>
</dbReference>
<comment type="pathway">
    <text evidence="11">Phospholipid metabolism; phosphatidylinositol metabolism.</text>
</comment>
<evidence type="ECO:0000256" key="8">
    <source>
        <dbReference type="ARBA" id="ARBA00023264"/>
    </source>
</evidence>
<dbReference type="GO" id="GO:0016020">
    <property type="term" value="C:membrane"/>
    <property type="evidence" value="ECO:0007669"/>
    <property type="project" value="GOC"/>
</dbReference>
<name>A0A097IH85_9CORY</name>
<evidence type="ECO:0000313" key="20">
    <source>
        <dbReference type="Proteomes" id="UP000029914"/>
    </source>
</evidence>
<reference evidence="19 20" key="1">
    <citation type="submission" date="2013-09" db="EMBL/GenBank/DDBJ databases">
        <title>Complete genome sequence of Corynebacterium doosanense CAU 212(T) (=DSM 45436(T)), isolated from activated sludge.</title>
        <authorList>
            <person name="Schaffert L."/>
            <person name="Albersmeier A."/>
            <person name="Kalinowski J."/>
            <person name="Ruckert C."/>
        </authorList>
    </citation>
    <scope>NUCLEOTIDE SEQUENCE [LARGE SCALE GENOMIC DNA]</scope>
    <source>
        <strain evidence="19 20">CAU 212</strain>
    </source>
</reference>
<organism evidence="19 20">
    <name type="scientific">Corynebacterium doosanense CAU 212 = DSM 45436</name>
    <dbReference type="NCBI Taxonomy" id="558173"/>
    <lineage>
        <taxon>Bacteria</taxon>
        <taxon>Bacillati</taxon>
        <taxon>Actinomycetota</taxon>
        <taxon>Actinomycetes</taxon>
        <taxon>Mycobacteriales</taxon>
        <taxon>Corynebacteriaceae</taxon>
        <taxon>Corynebacterium</taxon>
    </lineage>
</organism>
<evidence type="ECO:0000256" key="3">
    <source>
        <dbReference type="ARBA" id="ARBA00022516"/>
    </source>
</evidence>
<dbReference type="EMBL" id="CP006764">
    <property type="protein sequence ID" value="AIT61482.1"/>
    <property type="molecule type" value="Genomic_DNA"/>
</dbReference>
<dbReference type="SUPFAM" id="SSF53756">
    <property type="entry name" value="UDP-Glycosyltransferase/glycogen phosphorylase"/>
    <property type="match status" value="1"/>
</dbReference>
<evidence type="ECO:0000256" key="10">
    <source>
        <dbReference type="ARBA" id="ARBA00052876"/>
    </source>
</evidence>
<proteinExistence type="inferred from homology"/>
<evidence type="ECO:0000256" key="13">
    <source>
        <dbReference type="ARBA" id="ARBA00075163"/>
    </source>
</evidence>
<keyword evidence="7" id="KW-0594">Phospholipid biosynthesis</keyword>
<comment type="catalytic activity">
    <reaction evidence="9">
        <text>a 1,2-diacyl-sn-glycero-3-phospho-[alpha-D-6-acyl-mannopyranosyl-(1&lt;-&gt;6)-D-myo-inositol] + GDP-alpha-D-mannose = a 2-O-(alpha-D-mannosyl)-6-O-(6-O-acyl-alpha-D-mannosyl)-1-phosphatidyl-1D-myo-inositol + GDP + H(+)</text>
        <dbReference type="Rhea" id="RHEA:52444"/>
        <dbReference type="ChEBI" id="CHEBI:15378"/>
        <dbReference type="ChEBI" id="CHEBI:57527"/>
        <dbReference type="ChEBI" id="CHEBI:58189"/>
        <dbReference type="ChEBI" id="CHEBI:88053"/>
        <dbReference type="ChEBI" id="CHEBI:136625"/>
        <dbReference type="EC" id="2.4.1.346"/>
    </reaction>
</comment>
<gene>
    <name evidence="19" type="ORF">CDOO_09540</name>
</gene>
<keyword evidence="8" id="KW-1208">Phospholipid metabolism</keyword>
<evidence type="ECO:0000256" key="15">
    <source>
        <dbReference type="ARBA" id="ARBA00077842"/>
    </source>
</evidence>
<evidence type="ECO:0000313" key="19">
    <source>
        <dbReference type="EMBL" id="AIT61482.1"/>
    </source>
</evidence>
<dbReference type="Proteomes" id="UP000029914">
    <property type="component" value="Chromosome"/>
</dbReference>
<dbReference type="Gene3D" id="3.40.50.2000">
    <property type="entry name" value="Glycogen Phosphorylase B"/>
    <property type="match status" value="2"/>
</dbReference>
<keyword evidence="3" id="KW-0444">Lipid biosynthesis</keyword>
<dbReference type="CDD" id="cd03801">
    <property type="entry name" value="GT4_PimA-like"/>
    <property type="match status" value="1"/>
</dbReference>
<dbReference type="InterPro" id="IPR028098">
    <property type="entry name" value="Glyco_trans_4-like_N"/>
</dbReference>
<dbReference type="GO" id="GO:0008654">
    <property type="term" value="P:phospholipid biosynthetic process"/>
    <property type="evidence" value="ECO:0007669"/>
    <property type="project" value="UniProtKB-KW"/>
</dbReference>
<accession>A0A097IH85</accession>
<feature type="domain" description="Glycosyl transferase family 1" evidence="17">
    <location>
        <begin position="192"/>
        <end position="356"/>
    </location>
</feature>
<comment type="pathway">
    <text evidence="1">Lipid metabolism.</text>
</comment>
<evidence type="ECO:0000256" key="6">
    <source>
        <dbReference type="ARBA" id="ARBA00023098"/>
    </source>
</evidence>
<evidence type="ECO:0000259" key="17">
    <source>
        <dbReference type="Pfam" id="PF00534"/>
    </source>
</evidence>
<evidence type="ECO:0000256" key="16">
    <source>
        <dbReference type="ARBA" id="ARBA00079381"/>
    </source>
</evidence>
<dbReference type="AlphaFoldDB" id="A0A097IH85"/>
<protein>
    <recommendedName>
        <fullName evidence="12">phosphatidyl-myo-inositol dimannoside synthase</fullName>
        <ecNumber evidence="12">2.4.1.346</ecNumber>
    </recommendedName>
    <alternativeName>
        <fullName evidence="13">Alpha-D-mannose-alpha-(1-6)-phosphatidylmyo-inositol-mannosyltransferase</fullName>
    </alternativeName>
    <alternativeName>
        <fullName evidence="16">Alpha-mannosyltransferase</fullName>
    </alternativeName>
    <alternativeName>
        <fullName evidence="15">Guanosine diphosphomannose-phosphatidyl-inositol alpha-mannosyltransferase</fullName>
    </alternativeName>
    <alternativeName>
        <fullName evidence="14">Phosphatidylinositol alpha-mannosyltransferase</fullName>
    </alternativeName>
</protein>
<dbReference type="FunFam" id="3.40.50.2000:FF:000115">
    <property type="entry name" value="Alpha-(1-6)-phosphatidylinositol monomannoside mannosyltransferase"/>
    <property type="match status" value="1"/>
</dbReference>
<evidence type="ECO:0000259" key="18">
    <source>
        <dbReference type="Pfam" id="PF13439"/>
    </source>
</evidence>
<keyword evidence="4 19" id="KW-0328">Glycosyltransferase</keyword>
<dbReference type="EC" id="2.4.1.346" evidence="12"/>
<evidence type="ECO:0000256" key="5">
    <source>
        <dbReference type="ARBA" id="ARBA00022679"/>
    </source>
</evidence>
<evidence type="ECO:0000256" key="14">
    <source>
        <dbReference type="ARBA" id="ARBA00076875"/>
    </source>
</evidence>
<evidence type="ECO:0000256" key="9">
    <source>
        <dbReference type="ARBA" id="ARBA00051960"/>
    </source>
</evidence>
<dbReference type="Pfam" id="PF13439">
    <property type="entry name" value="Glyco_transf_4"/>
    <property type="match status" value="1"/>
</dbReference>
<comment type="similarity">
    <text evidence="2">Belongs to the glycosyltransferase group 1 family. Glycosyltransferase 4 subfamily.</text>
</comment>
<dbReference type="eggNOG" id="COG0438">
    <property type="taxonomic scope" value="Bacteria"/>
</dbReference>
<evidence type="ECO:0000256" key="1">
    <source>
        <dbReference type="ARBA" id="ARBA00005189"/>
    </source>
</evidence>
<sequence length="378" mass="41017">MSDMSRTLLVTNDFAPTVGGIQSYLRDFVGTLDPREVVVFASTQDPAAAARYDAASDWKIIRWPRSVMLPTPATEAAMSAIIREFRIETVWFGAAAPLGLMAPAARKAGARTIIASTHGHEVGWSMTPGARQALRRIGNHVDTVTYISDYTRGRIEPAFGAHPEYVHLPSGVDSAFFHPASAEERARTRHRFGWGDEPLVVCISRLVRRKGQDQLIAALPQVHRQFPDARLVIVGTGPEERRLRRLADDLGDRVVFTGALEREDMRDVLAAADVFSMPARTRGAGLDVEGLGIVYLEAQACGVPVVAGDSGGAPEAVHADAGEVVSGRSREQIARSISALLADPGRRAAMGETGRRYVSSLWTWGRFGARLRELTTGP</sequence>
<dbReference type="KEGG" id="cdo:CDOO_09540"/>
<comment type="catalytic activity">
    <reaction evidence="10">
        <text>a 1,2-diacyl-sn-glycero-3-phospho-[alpha-D-mannopyranosyl-(1&lt;-&gt;6)-D-myo-inositol] + GDP-alpha-D-mannose = a 2,6-O-bis(alpha-D-mannopyranosyl)-1-phosphatidyl-1D-myo-inositol + GDP + H(+)</text>
        <dbReference type="Rhea" id="RHEA:52440"/>
        <dbReference type="ChEBI" id="CHEBI:15378"/>
        <dbReference type="ChEBI" id="CHEBI:57527"/>
        <dbReference type="ChEBI" id="CHEBI:58189"/>
        <dbReference type="ChEBI" id="CHEBI:87673"/>
        <dbReference type="ChEBI" id="CHEBI:136624"/>
        <dbReference type="EC" id="2.4.1.346"/>
    </reaction>
</comment>
<evidence type="ECO:0000256" key="4">
    <source>
        <dbReference type="ARBA" id="ARBA00022676"/>
    </source>
</evidence>
<dbReference type="STRING" id="558173.CDOO_09540"/>
<dbReference type="GO" id="GO:0043750">
    <property type="term" value="F:phosphatidylinositol alpha-mannosyltransferase activity"/>
    <property type="evidence" value="ECO:0007669"/>
    <property type="project" value="UniProtKB-ARBA"/>
</dbReference>
<keyword evidence="5 19" id="KW-0808">Transferase</keyword>
<dbReference type="GO" id="GO:0033164">
    <property type="term" value="F:initiation-specific glycolipid 1,6-alpha-mannosyltransferase activity"/>
    <property type="evidence" value="ECO:0007669"/>
    <property type="project" value="UniProtKB-ARBA"/>
</dbReference>
<dbReference type="PANTHER" id="PTHR45947:SF3">
    <property type="entry name" value="SULFOQUINOVOSYL TRANSFERASE SQD2"/>
    <property type="match status" value="1"/>
</dbReference>
<evidence type="ECO:0000256" key="12">
    <source>
        <dbReference type="ARBA" id="ARBA00066957"/>
    </source>
</evidence>
<evidence type="ECO:0000256" key="7">
    <source>
        <dbReference type="ARBA" id="ARBA00023209"/>
    </source>
</evidence>
<feature type="domain" description="Glycosyltransferase subfamily 4-like N-terminal" evidence="18">
    <location>
        <begin position="18"/>
        <end position="174"/>
    </location>
</feature>
<evidence type="ECO:0000256" key="2">
    <source>
        <dbReference type="ARBA" id="ARBA00009481"/>
    </source>
</evidence>
<dbReference type="Pfam" id="PF00534">
    <property type="entry name" value="Glycos_transf_1"/>
    <property type="match status" value="1"/>
</dbReference>
<dbReference type="FunFam" id="3.40.50.2000:FF:000069">
    <property type="entry name" value="Alpha-(1-6)-phosphatidylinositol monomannoside mannosyltransferase"/>
    <property type="match status" value="1"/>
</dbReference>
<keyword evidence="20" id="KW-1185">Reference proteome</keyword>
<keyword evidence="6" id="KW-0443">Lipid metabolism</keyword>
<dbReference type="HOGENOM" id="CLU_009583_2_5_11"/>
<dbReference type="GO" id="GO:0009247">
    <property type="term" value="P:glycolipid biosynthetic process"/>
    <property type="evidence" value="ECO:0007669"/>
    <property type="project" value="UniProtKB-ARBA"/>
</dbReference>